<dbReference type="SUPFAM" id="SSF52833">
    <property type="entry name" value="Thioredoxin-like"/>
    <property type="match status" value="1"/>
</dbReference>
<keyword evidence="4" id="KW-0413">Isomerase</keyword>
<dbReference type="OrthoDB" id="9813820at2"/>
<evidence type="ECO:0000313" key="5">
    <source>
        <dbReference type="Proteomes" id="UP000189733"/>
    </source>
</evidence>
<dbReference type="GO" id="GO:0016853">
    <property type="term" value="F:isomerase activity"/>
    <property type="evidence" value="ECO:0007669"/>
    <property type="project" value="UniProtKB-KW"/>
</dbReference>
<dbReference type="STRING" id="1121442.SAMN02745702_01221"/>
<keyword evidence="2" id="KW-0732">Signal</keyword>
<organism evidence="4 5">
    <name type="scientific">Desulfobaculum bizertense DSM 18034</name>
    <dbReference type="NCBI Taxonomy" id="1121442"/>
    <lineage>
        <taxon>Bacteria</taxon>
        <taxon>Pseudomonadati</taxon>
        <taxon>Thermodesulfobacteriota</taxon>
        <taxon>Desulfovibrionia</taxon>
        <taxon>Desulfovibrionales</taxon>
        <taxon>Desulfovibrionaceae</taxon>
        <taxon>Desulfobaculum</taxon>
    </lineage>
</organism>
<dbReference type="EMBL" id="FUYA01000003">
    <property type="protein sequence ID" value="SKA69776.1"/>
    <property type="molecule type" value="Genomic_DNA"/>
</dbReference>
<dbReference type="Gene3D" id="3.40.30.10">
    <property type="entry name" value="Glutaredoxin"/>
    <property type="match status" value="1"/>
</dbReference>
<dbReference type="PANTHER" id="PTHR42852">
    <property type="entry name" value="THIOL:DISULFIDE INTERCHANGE PROTEIN DSBE"/>
    <property type="match status" value="1"/>
</dbReference>
<dbReference type="InterPro" id="IPR012336">
    <property type="entry name" value="Thioredoxin-like_fold"/>
</dbReference>
<dbReference type="RefSeq" id="WP_159445932.1">
    <property type="nucleotide sequence ID" value="NZ_FUYA01000003.1"/>
</dbReference>
<dbReference type="PANTHER" id="PTHR42852:SF13">
    <property type="entry name" value="PROTEIN DIPZ"/>
    <property type="match status" value="1"/>
</dbReference>
<evidence type="ECO:0000313" key="4">
    <source>
        <dbReference type="EMBL" id="SKA69776.1"/>
    </source>
</evidence>
<evidence type="ECO:0000256" key="2">
    <source>
        <dbReference type="SAM" id="SignalP"/>
    </source>
</evidence>
<dbReference type="PROSITE" id="PS00194">
    <property type="entry name" value="THIOREDOXIN_1"/>
    <property type="match status" value="1"/>
</dbReference>
<dbReference type="Proteomes" id="UP000189733">
    <property type="component" value="Unassembled WGS sequence"/>
</dbReference>
<gene>
    <name evidence="4" type="ORF">SAMN02745702_01221</name>
</gene>
<reference evidence="4 5" key="1">
    <citation type="submission" date="2017-02" db="EMBL/GenBank/DDBJ databases">
        <authorList>
            <person name="Peterson S.W."/>
        </authorList>
    </citation>
    <scope>NUCLEOTIDE SEQUENCE [LARGE SCALE GENOMIC DNA]</scope>
    <source>
        <strain evidence="4 5">DSM 18034</strain>
    </source>
</reference>
<feature type="domain" description="Thioredoxin" evidence="3">
    <location>
        <begin position="21"/>
        <end position="163"/>
    </location>
</feature>
<evidence type="ECO:0000259" key="3">
    <source>
        <dbReference type="PROSITE" id="PS51352"/>
    </source>
</evidence>
<dbReference type="InterPro" id="IPR017937">
    <property type="entry name" value="Thioredoxin_CS"/>
</dbReference>
<keyword evidence="5" id="KW-1185">Reference proteome</keyword>
<sequence length="166" mass="18442">MNQTVSRCRKVMLVALAGLFLFIGAQSSAQAEYLGETDVKSLQKMIAESKGTPVLVSFWASWCPPCRREVPVLKSLRDELTEEQLKIVSISLDQSRDDAKKFVAEQKMNYPAYAGGMDFVEEYEISGIPRVLIFDAKGKLAADHTGFSTEEDFRASVMKHVQGASK</sequence>
<keyword evidence="1" id="KW-0676">Redox-active center</keyword>
<dbReference type="CDD" id="cd02966">
    <property type="entry name" value="TlpA_like_family"/>
    <property type="match status" value="1"/>
</dbReference>
<dbReference type="InterPro" id="IPR050553">
    <property type="entry name" value="Thioredoxin_ResA/DsbE_sf"/>
</dbReference>
<dbReference type="PROSITE" id="PS51352">
    <property type="entry name" value="THIOREDOXIN_2"/>
    <property type="match status" value="1"/>
</dbReference>
<feature type="signal peptide" evidence="2">
    <location>
        <begin position="1"/>
        <end position="31"/>
    </location>
</feature>
<feature type="chain" id="PRO_5010526766" evidence="2">
    <location>
        <begin position="32"/>
        <end position="166"/>
    </location>
</feature>
<dbReference type="InterPro" id="IPR013766">
    <property type="entry name" value="Thioredoxin_domain"/>
</dbReference>
<dbReference type="InterPro" id="IPR036249">
    <property type="entry name" value="Thioredoxin-like_sf"/>
</dbReference>
<proteinExistence type="predicted"/>
<protein>
    <submittedName>
        <fullName evidence="4">Thiol-disulfide isomerase or thioredoxin</fullName>
    </submittedName>
</protein>
<dbReference type="AlphaFoldDB" id="A0A1T4VXP8"/>
<evidence type="ECO:0000256" key="1">
    <source>
        <dbReference type="ARBA" id="ARBA00023284"/>
    </source>
</evidence>
<accession>A0A1T4VXP8</accession>
<name>A0A1T4VXP8_9BACT</name>
<dbReference type="Pfam" id="PF13905">
    <property type="entry name" value="Thioredoxin_8"/>
    <property type="match status" value="1"/>
</dbReference>